<dbReference type="eggNOG" id="ENOG5031HS1">
    <property type="taxonomic scope" value="Bacteria"/>
</dbReference>
<dbReference type="Proteomes" id="UP000006281">
    <property type="component" value="Chromosome"/>
</dbReference>
<name>K0K5W0_SACES</name>
<sequence>MCVVGETGQDWAARLAKALRARDRDRATAALVEEAGAAPAPALRDRYRDDPRSREALRHVLAAAGGWADAVVGDLLSDAVGDDASELLHLAVRRRTAVAPQVLARLLDDPSTVRTAVVAAGSSGHRELAPAVAAHLGSDHGGLAAAAAYALAGLRATGSTAAILDRAVRGRHPAKFLSALVLMDDPAAVRPLLEWLPTARDADVQDVHDALSRLTGREPAIPEDGPQRATAIRRAWAGFDPAAPPAPRVDGPERLPDGTARATVDFGAGLVRIEHDPPEPGEDWVRWDLSLFVGRRRVYGIGSGCGTCEAYLHLVGWPDDRATELADDVRAHLRDVPSLTDGLLAAVRPVLAGLRSGEYRLVLADLPLERVEPGPGTWFTRRHALRSWHDPDLRELRDEADLGLPGTTHFQVPERIPGHDCAFGVVVPTQPLDALAEDVVARHGDAIAAGARPTAILFAWADDRDVACEHPEQFLHAVILDGHHRLTAYARAGVPARVLVVSRLANNWGPPEDRARVLLDLLAPFRVT</sequence>
<dbReference type="STRING" id="1179773.BN6_49960"/>
<evidence type="ECO:0000313" key="2">
    <source>
        <dbReference type="Proteomes" id="UP000006281"/>
    </source>
</evidence>
<dbReference type="PATRIC" id="fig|1179773.3.peg.5015"/>
<organism evidence="1 2">
    <name type="scientific">Saccharothrix espanaensis (strain ATCC 51144 / DSM 44229 / JCM 9112 / NBRC 15066 / NRRL 15764)</name>
    <dbReference type="NCBI Taxonomy" id="1179773"/>
    <lineage>
        <taxon>Bacteria</taxon>
        <taxon>Bacillati</taxon>
        <taxon>Actinomycetota</taxon>
        <taxon>Actinomycetes</taxon>
        <taxon>Pseudonocardiales</taxon>
        <taxon>Pseudonocardiaceae</taxon>
        <taxon>Saccharothrix</taxon>
    </lineage>
</organism>
<evidence type="ECO:0000313" key="1">
    <source>
        <dbReference type="EMBL" id="CCH32264.1"/>
    </source>
</evidence>
<dbReference type="KEGG" id="sesp:BN6_49960"/>
<dbReference type="EMBL" id="HE804045">
    <property type="protein sequence ID" value="CCH32264.1"/>
    <property type="molecule type" value="Genomic_DNA"/>
</dbReference>
<gene>
    <name evidence="1" type="ordered locus">BN6_49960</name>
</gene>
<dbReference type="HOGENOM" id="CLU_515685_0_0_11"/>
<keyword evidence="2" id="KW-1185">Reference proteome</keyword>
<proteinExistence type="predicted"/>
<reference evidence="1 2" key="1">
    <citation type="journal article" date="2012" name="BMC Genomics">
        <title>Complete genome sequence of Saccharothrix espanaensis DSM 44229T and comparison to the other completely sequenced Pseudonocardiaceae.</title>
        <authorList>
            <person name="Strobel T."/>
            <person name="Al-Dilaimi A."/>
            <person name="Blom J."/>
            <person name="Gessner A."/>
            <person name="Kalinowski J."/>
            <person name="Luzhetska M."/>
            <person name="Puhler A."/>
            <person name="Szczepanowski R."/>
            <person name="Bechthold A."/>
            <person name="Ruckert C."/>
        </authorList>
    </citation>
    <scope>NUCLEOTIDE SEQUENCE [LARGE SCALE GENOMIC DNA]</scope>
    <source>
        <strain evidence="2">ATCC 51144 / DSM 44229 / JCM 9112 / NBRC 15066 / NRRL 15764</strain>
    </source>
</reference>
<protein>
    <submittedName>
        <fullName evidence="1">Uncharacterized protein</fullName>
    </submittedName>
</protein>
<accession>K0K5W0</accession>
<dbReference type="AlphaFoldDB" id="K0K5W0"/>